<dbReference type="PANTHER" id="PTHR30349">
    <property type="entry name" value="PHAGE INTEGRASE-RELATED"/>
    <property type="match status" value="1"/>
</dbReference>
<evidence type="ECO:0000259" key="4">
    <source>
        <dbReference type="PROSITE" id="PS51898"/>
    </source>
</evidence>
<evidence type="ECO:0000313" key="7">
    <source>
        <dbReference type="Proteomes" id="UP000639051"/>
    </source>
</evidence>
<accession>A0ABS1K6G0</accession>
<dbReference type="SUPFAM" id="SSF56349">
    <property type="entry name" value="DNA breaking-rejoining enzymes"/>
    <property type="match status" value="1"/>
</dbReference>
<dbReference type="Gene3D" id="1.10.443.10">
    <property type="entry name" value="Intergrase catalytic core"/>
    <property type="match status" value="1"/>
</dbReference>
<dbReference type="Pfam" id="PF00589">
    <property type="entry name" value="Phage_integrase"/>
    <property type="match status" value="1"/>
</dbReference>
<comment type="caution">
    <text evidence="6">The sequence shown here is derived from an EMBL/GenBank/DDBJ whole genome shotgun (WGS) entry which is preliminary data.</text>
</comment>
<feature type="domain" description="Core-binding (CB)" evidence="5">
    <location>
        <begin position="34"/>
        <end position="117"/>
    </location>
</feature>
<protein>
    <submittedName>
        <fullName evidence="6">Site-specific integrase</fullName>
    </submittedName>
</protein>
<evidence type="ECO:0000256" key="1">
    <source>
        <dbReference type="ARBA" id="ARBA00023125"/>
    </source>
</evidence>
<reference evidence="6 7" key="1">
    <citation type="submission" date="2021-01" db="EMBL/GenBank/DDBJ databases">
        <title>Genome public.</title>
        <authorList>
            <person name="Liu C."/>
            <person name="Sun Q."/>
        </authorList>
    </citation>
    <scope>NUCLEOTIDE SEQUENCE [LARGE SCALE GENOMIC DNA]</scope>
    <source>
        <strain evidence="6 7">JC656</strain>
    </source>
</reference>
<keyword evidence="2" id="KW-0233">DNA recombination</keyword>
<proteinExistence type="predicted"/>
<organism evidence="6 7">
    <name type="scientific">Sinomonas cellulolyticus</name>
    <dbReference type="NCBI Taxonomy" id="2801916"/>
    <lineage>
        <taxon>Bacteria</taxon>
        <taxon>Bacillati</taxon>
        <taxon>Actinomycetota</taxon>
        <taxon>Actinomycetes</taxon>
        <taxon>Micrococcales</taxon>
        <taxon>Micrococcaceae</taxon>
        <taxon>Sinomonas</taxon>
    </lineage>
</organism>
<feature type="domain" description="Tyr recombinase" evidence="4">
    <location>
        <begin position="155"/>
        <end position="367"/>
    </location>
</feature>
<dbReference type="InterPro" id="IPR050090">
    <property type="entry name" value="Tyrosine_recombinase_XerCD"/>
</dbReference>
<dbReference type="PROSITE" id="PS51900">
    <property type="entry name" value="CB"/>
    <property type="match status" value="1"/>
</dbReference>
<name>A0ABS1K6G0_9MICC</name>
<dbReference type="PROSITE" id="PS51898">
    <property type="entry name" value="TYR_RECOMBINASE"/>
    <property type="match status" value="1"/>
</dbReference>
<sequence>MFPWFRGGVESAVPGSVPRLLSDPGVGLFRADERVFIEMLDRWRAQMLARGLTAGTIKGRCGVVGRFQEFTGEFPWQWRPVDVEEFLAELRSGEKPISLTTLRSYSNAIAMFCAYLTHPAYGWGEFCERTFGGIPTQICFEWNTPRHTTDDAVPAGRRAFTVQELQRLFDHQDDLVDREYAAGSKRWLPLLRDSIAFKVCYAYGLRRRELAMLELEDFGPNPHVPDYGRFGAVQVRWAKGTAGSGPRRRTVLTVPEFDWVVDLLKDWTRGGLRERFATADRSSALWPSERADRVAVGSLGDAFAQARAAAGLPKELGLHCLRHSYVTHLIEAGYDPAFVQTQVGHAYASTTGLYTSVSSDFKQKTVQKMIARRTAKPEEESSA</sequence>
<evidence type="ECO:0000256" key="3">
    <source>
        <dbReference type="PROSITE-ProRule" id="PRU01248"/>
    </source>
</evidence>
<dbReference type="Proteomes" id="UP000639051">
    <property type="component" value="Unassembled WGS sequence"/>
</dbReference>
<dbReference type="CDD" id="cd00397">
    <property type="entry name" value="DNA_BRE_C"/>
    <property type="match status" value="1"/>
</dbReference>
<evidence type="ECO:0000256" key="2">
    <source>
        <dbReference type="ARBA" id="ARBA00023172"/>
    </source>
</evidence>
<dbReference type="PANTHER" id="PTHR30349:SF64">
    <property type="entry name" value="PROPHAGE INTEGRASE INTD-RELATED"/>
    <property type="match status" value="1"/>
</dbReference>
<dbReference type="InterPro" id="IPR044068">
    <property type="entry name" value="CB"/>
</dbReference>
<keyword evidence="1 3" id="KW-0238">DNA-binding</keyword>
<keyword evidence="7" id="KW-1185">Reference proteome</keyword>
<dbReference type="InterPro" id="IPR002104">
    <property type="entry name" value="Integrase_catalytic"/>
</dbReference>
<dbReference type="InterPro" id="IPR013762">
    <property type="entry name" value="Integrase-like_cat_sf"/>
</dbReference>
<evidence type="ECO:0000259" key="5">
    <source>
        <dbReference type="PROSITE" id="PS51900"/>
    </source>
</evidence>
<evidence type="ECO:0000313" key="6">
    <source>
        <dbReference type="EMBL" id="MBL0706937.1"/>
    </source>
</evidence>
<dbReference type="InterPro" id="IPR011010">
    <property type="entry name" value="DNA_brk_join_enz"/>
</dbReference>
<dbReference type="EMBL" id="JAERRC010000040">
    <property type="protein sequence ID" value="MBL0706937.1"/>
    <property type="molecule type" value="Genomic_DNA"/>
</dbReference>
<gene>
    <name evidence="6" type="ORF">JJE72_15685</name>
</gene>